<dbReference type="Proteomes" id="UP001226762">
    <property type="component" value="Unassembled WGS sequence"/>
</dbReference>
<evidence type="ECO:0000313" key="2">
    <source>
        <dbReference type="EMBL" id="MDQ2089062.1"/>
    </source>
</evidence>
<feature type="domain" description="Hedgehog/Intein (Hint)" evidence="1">
    <location>
        <begin position="24"/>
        <end position="152"/>
    </location>
</feature>
<name>A0AAE4B397_9RHOB</name>
<reference evidence="2" key="1">
    <citation type="submission" date="2022-07" db="EMBL/GenBank/DDBJ databases">
        <authorList>
            <person name="Otstavnykh N."/>
            <person name="Isaeva M."/>
            <person name="Bystritskaya E."/>
        </authorList>
    </citation>
    <scope>NUCLEOTIDE SEQUENCE</scope>
    <source>
        <strain evidence="2">KCTC 52189</strain>
    </source>
</reference>
<dbReference type="AlphaFoldDB" id="A0AAE4B397"/>
<protein>
    <submittedName>
        <fullName evidence="2">Hint domain-containing protein</fullName>
    </submittedName>
</protein>
<reference evidence="2" key="2">
    <citation type="submission" date="2023-02" db="EMBL/GenBank/DDBJ databases">
        <title>'Rhodoalgimonas zhirmunskyi' gen. nov., isolated from a red alga.</title>
        <authorList>
            <person name="Nedashkovskaya O.I."/>
            <person name="Otstavnykh N.Y."/>
            <person name="Bystritskaya E.P."/>
            <person name="Balabanova L.A."/>
            <person name="Isaeva M.P."/>
        </authorList>
    </citation>
    <scope>NUCLEOTIDE SEQUENCE</scope>
    <source>
        <strain evidence="2">KCTC 52189</strain>
    </source>
</reference>
<dbReference type="Pfam" id="PF13403">
    <property type="entry name" value="Hint_2"/>
    <property type="match status" value="1"/>
</dbReference>
<comment type="caution">
    <text evidence="2">The sequence shown here is derived from an EMBL/GenBank/DDBJ whole genome shotgun (WGS) entry which is preliminary data.</text>
</comment>
<dbReference type="EMBL" id="JANHAX010000001">
    <property type="protein sequence ID" value="MDQ2089062.1"/>
    <property type="molecule type" value="Genomic_DNA"/>
</dbReference>
<dbReference type="InterPro" id="IPR028992">
    <property type="entry name" value="Hedgehog/Intein_dom"/>
</dbReference>
<keyword evidence="3" id="KW-1185">Reference proteome</keyword>
<dbReference type="RefSeq" id="WP_306734313.1">
    <property type="nucleotide sequence ID" value="NZ_JANHAX010000001.1"/>
</dbReference>
<gene>
    <name evidence="2" type="ORF">NO357_04000</name>
</gene>
<proteinExistence type="predicted"/>
<organism evidence="2 3">
    <name type="scientific">Marimonas arenosa</name>
    <dbReference type="NCBI Taxonomy" id="1795305"/>
    <lineage>
        <taxon>Bacteria</taxon>
        <taxon>Pseudomonadati</taxon>
        <taxon>Pseudomonadota</taxon>
        <taxon>Alphaproteobacteria</taxon>
        <taxon>Rhodobacterales</taxon>
        <taxon>Paracoccaceae</taxon>
        <taxon>Marimonas</taxon>
    </lineage>
</organism>
<evidence type="ECO:0000313" key="3">
    <source>
        <dbReference type="Proteomes" id="UP001226762"/>
    </source>
</evidence>
<evidence type="ECO:0000259" key="1">
    <source>
        <dbReference type="Pfam" id="PF13403"/>
    </source>
</evidence>
<sequence length="165" mass="17658">MTHKFARGEGGLSAADLSHPLPAGFAAGASILTLDGKMPVECLAPGDRIITRDCGMAILSGVSMVTQTCDMIAILPGTLGHTKPDGDTRLPAGQKVLLRDWRAQAMFGKPQALACAHKLVDGEFIRFDGRETLRLIVLEFDTSHILYVDGMELACVPRELLENAA</sequence>
<accession>A0AAE4B397</accession>